<dbReference type="InterPro" id="IPR008906">
    <property type="entry name" value="HATC_C_dom"/>
</dbReference>
<protein>
    <recommendedName>
        <fullName evidence="1">HAT C-terminal dimerisation domain-containing protein</fullName>
    </recommendedName>
</protein>
<comment type="caution">
    <text evidence="2">The sequence shown here is derived from an EMBL/GenBank/DDBJ whole genome shotgun (WGS) entry which is preliminary data.</text>
</comment>
<dbReference type="GO" id="GO:0046983">
    <property type="term" value="F:protein dimerization activity"/>
    <property type="evidence" value="ECO:0007669"/>
    <property type="project" value="InterPro"/>
</dbReference>
<dbReference type="PANTHER" id="PTHR47611:SF3">
    <property type="entry name" value="HAT C-TERMINAL DIMERISATION DOMAIN-CONTAINING PROTEIN"/>
    <property type="match status" value="1"/>
</dbReference>
<evidence type="ECO:0000313" key="2">
    <source>
        <dbReference type="EMBL" id="CAH0108502.1"/>
    </source>
</evidence>
<dbReference type="OrthoDB" id="6381972at2759"/>
<evidence type="ECO:0000313" key="3">
    <source>
        <dbReference type="Proteomes" id="UP000789390"/>
    </source>
</evidence>
<accession>A0A8J2RZM5</accession>
<organism evidence="2 3">
    <name type="scientific">Daphnia galeata</name>
    <dbReference type="NCBI Taxonomy" id="27404"/>
    <lineage>
        <taxon>Eukaryota</taxon>
        <taxon>Metazoa</taxon>
        <taxon>Ecdysozoa</taxon>
        <taxon>Arthropoda</taxon>
        <taxon>Crustacea</taxon>
        <taxon>Branchiopoda</taxon>
        <taxon>Diplostraca</taxon>
        <taxon>Cladocera</taxon>
        <taxon>Anomopoda</taxon>
        <taxon>Daphniidae</taxon>
        <taxon>Daphnia</taxon>
    </lineage>
</organism>
<dbReference type="AlphaFoldDB" id="A0A8J2RZM5"/>
<evidence type="ECO:0000259" key="1">
    <source>
        <dbReference type="Pfam" id="PF05699"/>
    </source>
</evidence>
<dbReference type="PANTHER" id="PTHR47611">
    <property type="entry name" value="HAT DIMERISATION DOMAIN, C-TERMINAL"/>
    <property type="match status" value="1"/>
</dbReference>
<dbReference type="EMBL" id="CAKKLH010000285">
    <property type="protein sequence ID" value="CAH0108502.1"/>
    <property type="molecule type" value="Genomic_DNA"/>
</dbReference>
<feature type="domain" description="HAT C-terminal dimerisation" evidence="1">
    <location>
        <begin position="96"/>
        <end position="173"/>
    </location>
</feature>
<dbReference type="Pfam" id="PF05699">
    <property type="entry name" value="Dimer_Tnp_hAT"/>
    <property type="match status" value="1"/>
</dbReference>
<keyword evidence="3" id="KW-1185">Reference proteome</keyword>
<gene>
    <name evidence="2" type="ORF">DGAL_LOCUS11893</name>
</gene>
<proteinExistence type="predicted"/>
<sequence length="194" mass="21804">MIHLISTYLDPRYKAEYLVKDTPHVGARCAEEHIIFHMRSSASTISGHNSSKPISDIHISTPEDDLKSTHDSFVDSLNATRQGQGSSSSANAIVVLSDYKKRPLQHWDENPFEFWSLRKKEGVLLPLFPVATKFLCVPATSVPSEQLFSAAGDLIREARSRLSPDNVDMLLFSLQKCLRFFINKTVNYATHSII</sequence>
<dbReference type="Proteomes" id="UP000789390">
    <property type="component" value="Unassembled WGS sequence"/>
</dbReference>
<dbReference type="InterPro" id="IPR012337">
    <property type="entry name" value="RNaseH-like_sf"/>
</dbReference>
<dbReference type="SUPFAM" id="SSF53098">
    <property type="entry name" value="Ribonuclease H-like"/>
    <property type="match status" value="1"/>
</dbReference>
<name>A0A8J2RZM5_9CRUS</name>
<reference evidence="2" key="1">
    <citation type="submission" date="2021-11" db="EMBL/GenBank/DDBJ databases">
        <authorList>
            <person name="Schell T."/>
        </authorList>
    </citation>
    <scope>NUCLEOTIDE SEQUENCE</scope>
    <source>
        <strain evidence="2">M5</strain>
    </source>
</reference>